<feature type="transmembrane region" description="Helical" evidence="6">
    <location>
        <begin position="326"/>
        <end position="349"/>
    </location>
</feature>
<evidence type="ECO:0000256" key="1">
    <source>
        <dbReference type="ARBA" id="ARBA00004651"/>
    </source>
</evidence>
<evidence type="ECO:0000256" key="5">
    <source>
        <dbReference type="ARBA" id="ARBA00023136"/>
    </source>
</evidence>
<evidence type="ECO:0000313" key="8">
    <source>
        <dbReference type="EMBL" id="UOQ87383.1"/>
    </source>
</evidence>
<comment type="subcellular location">
    <subcellularLocation>
        <location evidence="1">Cell membrane</location>
        <topology evidence="1">Multi-pass membrane protein</topology>
    </subcellularLocation>
</comment>
<dbReference type="RefSeq" id="WP_244747833.1">
    <property type="nucleotide sequence ID" value="NZ_CP095071.1"/>
</dbReference>
<reference evidence="8 9" key="1">
    <citation type="submission" date="2022-04" db="EMBL/GenBank/DDBJ databases">
        <title>Gracilibacillus sp. isolated from saltern.</title>
        <authorList>
            <person name="Won M."/>
            <person name="Lee C.-M."/>
            <person name="Woen H.-Y."/>
            <person name="Kwon S.-W."/>
        </authorList>
    </citation>
    <scope>NUCLEOTIDE SEQUENCE [LARGE SCALE GENOMIC DNA]</scope>
    <source>
        <strain evidence="8 9">SSPM10-3</strain>
    </source>
</reference>
<gene>
    <name evidence="8" type="ORF">MUN87_11045</name>
</gene>
<sequence>MKSLKHIYLFTKSNLIQLRRKWVSLPLILLVPIIITGLLAFSLVSMMDVAETESLTVGLVDFDQSEETKLIIELLEDSSQLGDVLSMQEMEETQAKQGITSNNLSSYVIFPENFFQKLMNGEASRVSIIGNPEKPLQSQIINELIETLTRHIRSSQANILTINHYATQLEMNDQERNALLLEQFTDYFFYVLGSDRVVTEEKLTNNATSSPTEYFSLAGWFTIVTIWLVIIYTMLQKDISTKMKERVQLYGVTDFQQAAAAIITTLFVTAIMATVTFLSYLYFFEDITIMTENAIRIACLLLLHSMIVLQSFTLIGWLLKSQKVTLLMLTIFTAIVILFSGAIIPKIYFPIYLENLFSYSFAHQSFYWIEQIMLNGRFYAEMKSLMWTVLIGWIVLLIVSSWKGRVYK</sequence>
<keyword evidence="5 6" id="KW-0472">Membrane</keyword>
<feature type="transmembrane region" description="Helical" evidence="6">
    <location>
        <begin position="214"/>
        <end position="235"/>
    </location>
</feature>
<evidence type="ECO:0000259" key="7">
    <source>
        <dbReference type="Pfam" id="PF12698"/>
    </source>
</evidence>
<dbReference type="EMBL" id="CP095071">
    <property type="protein sequence ID" value="UOQ87383.1"/>
    <property type="molecule type" value="Genomic_DNA"/>
</dbReference>
<evidence type="ECO:0000256" key="6">
    <source>
        <dbReference type="SAM" id="Phobius"/>
    </source>
</evidence>
<name>A0ABY4GSL5_9BACI</name>
<dbReference type="Proteomes" id="UP000831537">
    <property type="component" value="Chromosome"/>
</dbReference>
<protein>
    <submittedName>
        <fullName evidence="8">ABC transporter permease</fullName>
    </submittedName>
</protein>
<feature type="domain" description="ABC-2 type transporter transmembrane" evidence="7">
    <location>
        <begin position="24"/>
        <end position="399"/>
    </location>
</feature>
<dbReference type="PANTHER" id="PTHR30294">
    <property type="entry name" value="MEMBRANE COMPONENT OF ABC TRANSPORTER YHHJ-RELATED"/>
    <property type="match status" value="1"/>
</dbReference>
<dbReference type="InterPro" id="IPR013525">
    <property type="entry name" value="ABC2_TM"/>
</dbReference>
<keyword evidence="3 6" id="KW-0812">Transmembrane</keyword>
<feature type="transmembrane region" description="Helical" evidence="6">
    <location>
        <begin position="21"/>
        <end position="44"/>
    </location>
</feature>
<feature type="transmembrane region" description="Helical" evidence="6">
    <location>
        <begin position="255"/>
        <end position="283"/>
    </location>
</feature>
<feature type="transmembrane region" description="Helical" evidence="6">
    <location>
        <begin position="384"/>
        <end position="402"/>
    </location>
</feature>
<feature type="transmembrane region" description="Helical" evidence="6">
    <location>
        <begin position="295"/>
        <end position="319"/>
    </location>
</feature>
<keyword evidence="4 6" id="KW-1133">Transmembrane helix</keyword>
<proteinExistence type="predicted"/>
<keyword evidence="9" id="KW-1185">Reference proteome</keyword>
<evidence type="ECO:0000256" key="3">
    <source>
        <dbReference type="ARBA" id="ARBA00022692"/>
    </source>
</evidence>
<evidence type="ECO:0000256" key="2">
    <source>
        <dbReference type="ARBA" id="ARBA00022475"/>
    </source>
</evidence>
<organism evidence="8 9">
    <name type="scientific">Gracilibacillus salinarum</name>
    <dbReference type="NCBI Taxonomy" id="2932255"/>
    <lineage>
        <taxon>Bacteria</taxon>
        <taxon>Bacillati</taxon>
        <taxon>Bacillota</taxon>
        <taxon>Bacilli</taxon>
        <taxon>Bacillales</taxon>
        <taxon>Bacillaceae</taxon>
        <taxon>Gracilibacillus</taxon>
    </lineage>
</organism>
<dbReference type="Pfam" id="PF12698">
    <property type="entry name" value="ABC2_membrane_3"/>
    <property type="match status" value="1"/>
</dbReference>
<accession>A0ABY4GSL5</accession>
<evidence type="ECO:0000313" key="9">
    <source>
        <dbReference type="Proteomes" id="UP000831537"/>
    </source>
</evidence>
<dbReference type="InterPro" id="IPR051449">
    <property type="entry name" value="ABC-2_transporter_component"/>
</dbReference>
<evidence type="ECO:0000256" key="4">
    <source>
        <dbReference type="ARBA" id="ARBA00022989"/>
    </source>
</evidence>
<dbReference type="PANTHER" id="PTHR30294:SF29">
    <property type="entry name" value="MULTIDRUG ABC TRANSPORTER PERMEASE YBHS-RELATED"/>
    <property type="match status" value="1"/>
</dbReference>
<keyword evidence="2" id="KW-1003">Cell membrane</keyword>
<dbReference type="Gene3D" id="3.40.1710.10">
    <property type="entry name" value="abc type-2 transporter like domain"/>
    <property type="match status" value="1"/>
</dbReference>